<keyword evidence="1 4" id="KW-0489">Methyltransferase</keyword>
<protein>
    <recommendedName>
        <fullName evidence="4">Demethylmenaquinone methyltransferase</fullName>
        <ecNumber evidence="4">2.1.1.163</ecNumber>
    </recommendedName>
</protein>
<keyword evidence="4" id="KW-0474">Menaquinone biosynthesis</keyword>
<feature type="binding site" evidence="4">
    <location>
        <position position="66"/>
    </location>
    <ligand>
        <name>S-adenosyl-L-methionine</name>
        <dbReference type="ChEBI" id="CHEBI:59789"/>
    </ligand>
</feature>
<comment type="pathway">
    <text evidence="4">Quinol/quinone metabolism; menaquinone biosynthesis; menaquinol from 1,4-dihydroxy-2-naphthoate: step 2/2.</text>
</comment>
<dbReference type="UniPathway" id="UPA00079">
    <property type="reaction ID" value="UER00169"/>
</dbReference>
<dbReference type="PROSITE" id="PS51608">
    <property type="entry name" value="SAM_MT_UBIE"/>
    <property type="match status" value="1"/>
</dbReference>
<evidence type="ECO:0000313" key="5">
    <source>
        <dbReference type="EMBL" id="SBW03385.1"/>
    </source>
</evidence>
<dbReference type="PANTHER" id="PTHR43591:SF24">
    <property type="entry name" value="2-METHOXY-6-POLYPRENYL-1,4-BENZOQUINOL METHYLASE, MITOCHONDRIAL"/>
    <property type="match status" value="1"/>
</dbReference>
<proteinExistence type="inferred from homology"/>
<name>A0A212JVR8_9DELT</name>
<dbReference type="InterPro" id="IPR029063">
    <property type="entry name" value="SAM-dependent_MTases_sf"/>
</dbReference>
<gene>
    <name evidence="5" type="primary">ubiE</name>
    <name evidence="4" type="synonym">menG</name>
    <name evidence="5" type="ORF">KL86DPRO_20134</name>
</gene>
<dbReference type="HAMAP" id="MF_01813">
    <property type="entry name" value="MenG_UbiE_methyltr"/>
    <property type="match status" value="1"/>
</dbReference>
<dbReference type="PROSITE" id="PS01183">
    <property type="entry name" value="UBIE_1"/>
    <property type="match status" value="1"/>
</dbReference>
<reference evidence="5" key="1">
    <citation type="submission" date="2016-04" db="EMBL/GenBank/DDBJ databases">
        <authorList>
            <person name="Evans L.H."/>
            <person name="Alamgir A."/>
            <person name="Owens N."/>
            <person name="Weber N.D."/>
            <person name="Virtaneva K."/>
            <person name="Barbian K."/>
            <person name="Babar A."/>
            <person name="Rosenke K."/>
        </authorList>
    </citation>
    <scope>NUCLEOTIDE SEQUENCE</scope>
    <source>
        <strain evidence="5">86</strain>
    </source>
</reference>
<dbReference type="SUPFAM" id="SSF53335">
    <property type="entry name" value="S-adenosyl-L-methionine-dependent methyltransferases"/>
    <property type="match status" value="1"/>
</dbReference>
<feature type="binding site" evidence="4">
    <location>
        <begin position="116"/>
        <end position="117"/>
    </location>
    <ligand>
        <name>S-adenosyl-L-methionine</name>
        <dbReference type="ChEBI" id="CHEBI:59789"/>
    </ligand>
</feature>
<comment type="catalytic activity">
    <reaction evidence="4">
        <text>a 2-demethylmenaquinol + S-adenosyl-L-methionine = a menaquinol + S-adenosyl-L-homocysteine + H(+)</text>
        <dbReference type="Rhea" id="RHEA:42640"/>
        <dbReference type="Rhea" id="RHEA-COMP:9539"/>
        <dbReference type="Rhea" id="RHEA-COMP:9563"/>
        <dbReference type="ChEBI" id="CHEBI:15378"/>
        <dbReference type="ChEBI" id="CHEBI:18151"/>
        <dbReference type="ChEBI" id="CHEBI:55437"/>
        <dbReference type="ChEBI" id="CHEBI:57856"/>
        <dbReference type="ChEBI" id="CHEBI:59789"/>
        <dbReference type="EC" id="2.1.1.163"/>
    </reaction>
</comment>
<keyword evidence="2 4" id="KW-0808">Transferase</keyword>
<dbReference type="GO" id="GO:0009234">
    <property type="term" value="P:menaquinone biosynthetic process"/>
    <property type="evidence" value="ECO:0007669"/>
    <property type="project" value="UniProtKB-UniRule"/>
</dbReference>
<organism evidence="5">
    <name type="scientific">uncultured delta proteobacterium</name>
    <dbReference type="NCBI Taxonomy" id="34034"/>
    <lineage>
        <taxon>Bacteria</taxon>
        <taxon>Deltaproteobacteria</taxon>
        <taxon>environmental samples</taxon>
    </lineage>
</organism>
<sequence>MAPSSSTSHQTAVSAMFGRIAPGYDAANRILSFGVDSLWRRRLVRGVEAAFLPGSRRRILDLAAGTYDVSLALVRHIPGATVLAVDFCLPMLQAGKGKLARAGAYAARRIAPVAGNGLCLPLHDASVDAVTVSFGLRNMLPREDALAEAYRVLTAGGVFHILEFGSAKGRIWGGLYNLYLTKILPFVGGLVTGDKEAYGYLARTVTNFPESAALAEELRAAGFREVAAQRLWGGIVYLHTGKK</sequence>
<dbReference type="Gene3D" id="3.40.50.150">
    <property type="entry name" value="Vaccinia Virus protein VP39"/>
    <property type="match status" value="1"/>
</dbReference>
<evidence type="ECO:0000256" key="1">
    <source>
        <dbReference type="ARBA" id="ARBA00022603"/>
    </source>
</evidence>
<dbReference type="GO" id="GO:0043770">
    <property type="term" value="F:demethylmenaquinone methyltransferase activity"/>
    <property type="evidence" value="ECO:0007669"/>
    <property type="project" value="UniProtKB-UniRule"/>
</dbReference>
<keyword evidence="3 4" id="KW-0949">S-adenosyl-L-methionine</keyword>
<accession>A0A212JVR8</accession>
<dbReference type="EMBL" id="FLUQ01000002">
    <property type="protein sequence ID" value="SBW03385.1"/>
    <property type="molecule type" value="Genomic_DNA"/>
</dbReference>
<dbReference type="CDD" id="cd02440">
    <property type="entry name" value="AdoMet_MTases"/>
    <property type="match status" value="1"/>
</dbReference>
<dbReference type="Pfam" id="PF01209">
    <property type="entry name" value="Ubie_methyltran"/>
    <property type="match status" value="1"/>
</dbReference>
<dbReference type="PANTHER" id="PTHR43591">
    <property type="entry name" value="METHYLTRANSFERASE"/>
    <property type="match status" value="1"/>
</dbReference>
<dbReference type="InterPro" id="IPR004033">
    <property type="entry name" value="UbiE/COQ5_MeTrFase"/>
</dbReference>
<evidence type="ECO:0000256" key="4">
    <source>
        <dbReference type="HAMAP-Rule" id="MF_01813"/>
    </source>
</evidence>
<comment type="similarity">
    <text evidence="4">Belongs to the class I-like SAM-binding methyltransferase superfamily. MenG/UbiE family.</text>
</comment>
<evidence type="ECO:0000256" key="3">
    <source>
        <dbReference type="ARBA" id="ARBA00022691"/>
    </source>
</evidence>
<feature type="binding site" evidence="4">
    <location>
        <position position="86"/>
    </location>
    <ligand>
        <name>S-adenosyl-L-methionine</name>
        <dbReference type="ChEBI" id="CHEBI:59789"/>
    </ligand>
</feature>
<dbReference type="InterPro" id="IPR023576">
    <property type="entry name" value="UbiE/COQ5_MeTrFase_CS"/>
</dbReference>
<dbReference type="GO" id="GO:0032259">
    <property type="term" value="P:methylation"/>
    <property type="evidence" value="ECO:0007669"/>
    <property type="project" value="UniProtKB-KW"/>
</dbReference>
<dbReference type="EC" id="2.1.1.163" evidence="4"/>
<dbReference type="NCBIfam" id="TIGR01934">
    <property type="entry name" value="MenG_MenH_UbiE"/>
    <property type="match status" value="1"/>
</dbReference>
<comment type="function">
    <text evidence="4">Methyltransferase required for the conversion of demethylmenaquinol (DMKH2) to menaquinol (MKH2).</text>
</comment>
<dbReference type="AlphaFoldDB" id="A0A212JVR8"/>
<feature type="binding site" evidence="4">
    <location>
        <position position="133"/>
    </location>
    <ligand>
        <name>S-adenosyl-L-methionine</name>
        <dbReference type="ChEBI" id="CHEBI:59789"/>
    </ligand>
</feature>
<dbReference type="GO" id="GO:0006744">
    <property type="term" value="P:ubiquinone biosynthetic process"/>
    <property type="evidence" value="ECO:0007669"/>
    <property type="project" value="UniProtKB-UniPathway"/>
</dbReference>
<evidence type="ECO:0000256" key="2">
    <source>
        <dbReference type="ARBA" id="ARBA00022679"/>
    </source>
</evidence>
<dbReference type="UniPathway" id="UPA00232"/>